<dbReference type="Gene3D" id="3.40.50.1820">
    <property type="entry name" value="alpha/beta hydrolase"/>
    <property type="match status" value="1"/>
</dbReference>
<dbReference type="PANTHER" id="PTHR42776:SF27">
    <property type="entry name" value="DIPEPTIDYL PEPTIDASE FAMILY MEMBER 6"/>
    <property type="match status" value="1"/>
</dbReference>
<keyword evidence="5" id="KW-1185">Reference proteome</keyword>
<feature type="compositionally biased region" description="Pro residues" evidence="2">
    <location>
        <begin position="696"/>
        <end position="709"/>
    </location>
</feature>
<name>A0A2T9JJ71_9CAUL</name>
<dbReference type="GO" id="GO:0004252">
    <property type="term" value="F:serine-type endopeptidase activity"/>
    <property type="evidence" value="ECO:0007669"/>
    <property type="project" value="TreeGrafter"/>
</dbReference>
<evidence type="ECO:0000259" key="3">
    <source>
        <dbReference type="Pfam" id="PF00326"/>
    </source>
</evidence>
<dbReference type="Pfam" id="PF00326">
    <property type="entry name" value="Peptidase_S9"/>
    <property type="match status" value="1"/>
</dbReference>
<comment type="caution">
    <text evidence="4">The sequence shown here is derived from an EMBL/GenBank/DDBJ whole genome shotgun (WGS) entry which is preliminary data.</text>
</comment>
<reference evidence="4 5" key="1">
    <citation type="submission" date="2018-04" db="EMBL/GenBank/DDBJ databases">
        <title>The genome sequence of Caulobacter sp. 736.</title>
        <authorList>
            <person name="Gao J."/>
            <person name="Sun J."/>
        </authorList>
    </citation>
    <scope>NUCLEOTIDE SEQUENCE [LARGE SCALE GENOMIC DNA]</scope>
    <source>
        <strain evidence="4 5">736</strain>
    </source>
</reference>
<evidence type="ECO:0000313" key="4">
    <source>
        <dbReference type="EMBL" id="PVM83732.1"/>
    </source>
</evidence>
<dbReference type="Proteomes" id="UP000244913">
    <property type="component" value="Unassembled WGS sequence"/>
</dbReference>
<keyword evidence="1" id="KW-0378">Hydrolase</keyword>
<dbReference type="GO" id="GO:0006508">
    <property type="term" value="P:proteolysis"/>
    <property type="evidence" value="ECO:0007669"/>
    <property type="project" value="InterPro"/>
</dbReference>
<feature type="region of interest" description="Disordered" evidence="2">
    <location>
        <begin position="687"/>
        <end position="709"/>
    </location>
</feature>
<dbReference type="AlphaFoldDB" id="A0A2T9JJ71"/>
<dbReference type="SUPFAM" id="SSF53474">
    <property type="entry name" value="alpha/beta-Hydrolases"/>
    <property type="match status" value="1"/>
</dbReference>
<dbReference type="SUPFAM" id="SSF50969">
    <property type="entry name" value="YVTN repeat-like/Quinoprotein amine dehydrogenase"/>
    <property type="match status" value="1"/>
</dbReference>
<dbReference type="InterPro" id="IPR011044">
    <property type="entry name" value="Quino_amine_DH_bsu"/>
</dbReference>
<dbReference type="InterPro" id="IPR029058">
    <property type="entry name" value="AB_hydrolase_fold"/>
</dbReference>
<gene>
    <name evidence="4" type="ORF">DDF65_09330</name>
</gene>
<evidence type="ECO:0000256" key="1">
    <source>
        <dbReference type="ARBA" id="ARBA00022801"/>
    </source>
</evidence>
<feature type="domain" description="Peptidase S9 prolyl oligopeptidase catalytic" evidence="3">
    <location>
        <begin position="471"/>
        <end position="684"/>
    </location>
</feature>
<organism evidence="4 5">
    <name type="scientific">Caulobacter radicis</name>
    <dbReference type="NCBI Taxonomy" id="2172650"/>
    <lineage>
        <taxon>Bacteria</taxon>
        <taxon>Pseudomonadati</taxon>
        <taxon>Pseudomonadota</taxon>
        <taxon>Alphaproteobacteria</taxon>
        <taxon>Caulobacterales</taxon>
        <taxon>Caulobacteraceae</taxon>
        <taxon>Caulobacter</taxon>
    </lineage>
</organism>
<dbReference type="EMBL" id="QDKP01000029">
    <property type="protein sequence ID" value="PVM83732.1"/>
    <property type="molecule type" value="Genomic_DNA"/>
</dbReference>
<dbReference type="PANTHER" id="PTHR42776">
    <property type="entry name" value="SERINE PEPTIDASE S9 FAMILY MEMBER"/>
    <property type="match status" value="1"/>
</dbReference>
<protein>
    <recommendedName>
        <fullName evidence="3">Peptidase S9 prolyl oligopeptidase catalytic domain-containing protein</fullName>
    </recommendedName>
</protein>
<accession>A0A2T9JJ71</accession>
<dbReference type="InterPro" id="IPR001375">
    <property type="entry name" value="Peptidase_S9_cat"/>
</dbReference>
<proteinExistence type="predicted"/>
<sequence length="709" mass="78207">MCAVIRFRDRGAASLFQRIAKPAMDVARLTFVCIAVLLVGLGASARAEEEPEGPPEADPEKTVPSWVAELFARPNLQQGLLSPDGRYLSIVSRKLLTHSVQLIDLSSNKQSVAFDKPGAEYSTIDWQAWKDARTLLVSYTGRGDWPAVRRHRISRRWLQRVVAIDVATGRQTELPLAGLTDILRDDPDHVLMQEATGGRQFLRKVNVRTGEAATVDQTRDGDVRWDTNRKGEPVIRYDMVGRGGVRLQYRPTPGAPWATAFTLRPKEIEALPDFAILEAGPDVTSFYVAVMPEGDKGSRELRLYDFKTRTMGPVIYAAPSHDFDSIAFDPRDGAVLGACYVARVRTCEFFDKVLQRERRGIEKFFEGERNVKIISASDDGAVQLLYASGPDEPGSYYLYRRAEASIKLLGLAWPSLKPDTLGRMTEFAYAASDGQKLVGYVTRPPKAKPEDRPPLVVMPHGGPEARDQFDFDPWAQVLARAGYVVFQPQFRGSGGFGRAFASAGYGQWGLRMQDDVLEGVEALIRDGKVDPDRVCIFGASYGGYVALQAGAKHPERFKCVISQAGVSDLVASQDWERRTSGADSPTYQYWLKSIGDPVKDRERLVATSPITYAAEYRPPVLLLHGDYDGVVPLEQSQLMEKALAGAGRKVELVTYRAVGHSQWRLGARLDAMRRILSFLSASIGPTGTNLENGSLTPPPPPPAAPPPSR</sequence>
<evidence type="ECO:0000256" key="2">
    <source>
        <dbReference type="SAM" id="MobiDB-lite"/>
    </source>
</evidence>
<evidence type="ECO:0000313" key="5">
    <source>
        <dbReference type="Proteomes" id="UP000244913"/>
    </source>
</evidence>